<dbReference type="InterPro" id="IPR036097">
    <property type="entry name" value="HisK_dim/P_sf"/>
</dbReference>
<dbReference type="InterPro" id="IPR004358">
    <property type="entry name" value="Sig_transdc_His_kin-like_C"/>
</dbReference>
<proteinExistence type="predicted"/>
<evidence type="ECO:0000313" key="10">
    <source>
        <dbReference type="Proteomes" id="UP000597617"/>
    </source>
</evidence>
<dbReference type="InterPro" id="IPR001610">
    <property type="entry name" value="PAC"/>
</dbReference>
<dbReference type="SMART" id="SM00086">
    <property type="entry name" value="PAC"/>
    <property type="match status" value="2"/>
</dbReference>
<dbReference type="CDD" id="cd00082">
    <property type="entry name" value="HisKA"/>
    <property type="match status" value="1"/>
</dbReference>
<feature type="domain" description="PAS" evidence="7">
    <location>
        <begin position="4"/>
        <end position="78"/>
    </location>
</feature>
<dbReference type="SUPFAM" id="SSF55874">
    <property type="entry name" value="ATPase domain of HSP90 chaperone/DNA topoisomerase II/histidine kinase"/>
    <property type="match status" value="1"/>
</dbReference>
<dbReference type="Pfam" id="PF00512">
    <property type="entry name" value="HisKA"/>
    <property type="match status" value="1"/>
</dbReference>
<dbReference type="Pfam" id="PF08448">
    <property type="entry name" value="PAS_4"/>
    <property type="match status" value="1"/>
</dbReference>
<keyword evidence="10" id="KW-1185">Reference proteome</keyword>
<dbReference type="GO" id="GO:0016301">
    <property type="term" value="F:kinase activity"/>
    <property type="evidence" value="ECO:0007669"/>
    <property type="project" value="UniProtKB-KW"/>
</dbReference>
<keyword evidence="5 9" id="KW-0418">Kinase</keyword>
<dbReference type="PROSITE" id="PS50113">
    <property type="entry name" value="PAC"/>
    <property type="match status" value="2"/>
</dbReference>
<dbReference type="Pfam" id="PF08447">
    <property type="entry name" value="PAS_3"/>
    <property type="match status" value="1"/>
</dbReference>
<dbReference type="Gene3D" id="3.30.565.10">
    <property type="entry name" value="Histidine kinase-like ATPase, C-terminal domain"/>
    <property type="match status" value="1"/>
</dbReference>
<dbReference type="PROSITE" id="PS50112">
    <property type="entry name" value="PAS"/>
    <property type="match status" value="2"/>
</dbReference>
<gene>
    <name evidence="9" type="ORF">I2I05_06750</name>
</gene>
<dbReference type="SMART" id="SM00388">
    <property type="entry name" value="HisKA"/>
    <property type="match status" value="1"/>
</dbReference>
<dbReference type="InterPro" id="IPR052162">
    <property type="entry name" value="Sensor_kinase/Photoreceptor"/>
</dbReference>
<keyword evidence="4" id="KW-0808">Transferase</keyword>
<dbReference type="EMBL" id="JADQDQ010000002">
    <property type="protein sequence ID" value="MBF9237092.1"/>
    <property type="molecule type" value="Genomic_DNA"/>
</dbReference>
<evidence type="ECO:0000256" key="3">
    <source>
        <dbReference type="ARBA" id="ARBA00022553"/>
    </source>
</evidence>
<dbReference type="Gene3D" id="3.30.450.20">
    <property type="entry name" value="PAS domain"/>
    <property type="match status" value="2"/>
</dbReference>
<accession>A0ABS0IFG0</accession>
<feature type="domain" description="PAC" evidence="8">
    <location>
        <begin position="76"/>
        <end position="132"/>
    </location>
</feature>
<dbReference type="NCBIfam" id="TIGR00229">
    <property type="entry name" value="sensory_box"/>
    <property type="match status" value="2"/>
</dbReference>
<dbReference type="CDD" id="cd00130">
    <property type="entry name" value="PAS"/>
    <property type="match status" value="2"/>
</dbReference>
<dbReference type="InterPro" id="IPR000700">
    <property type="entry name" value="PAS-assoc_C"/>
</dbReference>
<evidence type="ECO:0000259" key="7">
    <source>
        <dbReference type="PROSITE" id="PS50112"/>
    </source>
</evidence>
<keyword evidence="3" id="KW-0597">Phosphoprotein</keyword>
<dbReference type="Proteomes" id="UP000597617">
    <property type="component" value="Unassembled WGS sequence"/>
</dbReference>
<evidence type="ECO:0000256" key="4">
    <source>
        <dbReference type="ARBA" id="ARBA00022679"/>
    </source>
</evidence>
<dbReference type="InterPro" id="IPR003594">
    <property type="entry name" value="HATPase_dom"/>
</dbReference>
<dbReference type="SUPFAM" id="SSF55785">
    <property type="entry name" value="PYP-like sensor domain (PAS domain)"/>
    <property type="match status" value="2"/>
</dbReference>
<dbReference type="Pfam" id="PF02518">
    <property type="entry name" value="HATPase_c"/>
    <property type="match status" value="1"/>
</dbReference>
<protein>
    <recommendedName>
        <fullName evidence="2">histidine kinase</fullName>
        <ecNumber evidence="2">2.7.13.3</ecNumber>
    </recommendedName>
</protein>
<comment type="catalytic activity">
    <reaction evidence="1">
        <text>ATP + protein L-histidine = ADP + protein N-phospho-L-histidine.</text>
        <dbReference type="EC" id="2.7.13.3"/>
    </reaction>
</comment>
<dbReference type="SMART" id="SM00091">
    <property type="entry name" value="PAS"/>
    <property type="match status" value="2"/>
</dbReference>
<reference evidence="9 10" key="1">
    <citation type="submission" date="2020-11" db="EMBL/GenBank/DDBJ databases">
        <authorList>
            <person name="Kim M.K."/>
        </authorList>
    </citation>
    <scope>NUCLEOTIDE SEQUENCE [LARGE SCALE GENOMIC DNA]</scope>
    <source>
        <strain evidence="9 10">BT683</strain>
    </source>
</reference>
<dbReference type="PANTHER" id="PTHR43304:SF1">
    <property type="entry name" value="PAC DOMAIN-CONTAINING PROTEIN"/>
    <property type="match status" value="1"/>
</dbReference>
<dbReference type="Gene3D" id="1.10.287.130">
    <property type="match status" value="1"/>
</dbReference>
<feature type="domain" description="Histidine kinase" evidence="6">
    <location>
        <begin position="280"/>
        <end position="496"/>
    </location>
</feature>
<dbReference type="PANTHER" id="PTHR43304">
    <property type="entry name" value="PHYTOCHROME-LIKE PROTEIN CPH1"/>
    <property type="match status" value="1"/>
</dbReference>
<sequence length="502" mass="56783">MLEREHQLSVIFDTIADVTFVLSVEDDGRYRFVFANKAFERTTGVPAEKVAGSYVDEVIPEPSLSLVLTKYQQAVATLERVVWEEVSDYPTGRVTGEVSVTPVCDETGRCRQLVGVVHDLTKEKQVEEALRLSNERFAYALKATTDAIYDWNIAGDTIFWGEGFEELFGHQLAQNPVPFSQWADYVHLEDNSRVVASLHRAVFKTTDSFLEEEYRYQRADGSWAFVVDRGYMVRDAEGRAVRMIGAMQDITPRKQAEERQRLLTEKLFQQNADLQQFAYIISHNLRAPLANALGFSDLLSRIDKHSEVFDQSVQKLRISLEQLDQVLVDVNDILTLRDEQHDYRPEPVPVAAVCQQALLELEGALRASGGQFISTIPETLRLPGSKAYFHSIFHNLISNAIKYRSDERSLLMDVSAVVGPKADVVITCRDNGLGFDQEKVGDEIFRLYRRFHGGKAGRGIGLYLVKAHMEAMGGQISVRSEVNKGTEFILYFRSRADENLPD</sequence>
<evidence type="ECO:0000256" key="5">
    <source>
        <dbReference type="ARBA" id="ARBA00022777"/>
    </source>
</evidence>
<dbReference type="SMART" id="SM00387">
    <property type="entry name" value="HATPase_c"/>
    <property type="match status" value="1"/>
</dbReference>
<dbReference type="PRINTS" id="PR00344">
    <property type="entry name" value="BCTRLSENSOR"/>
</dbReference>
<feature type="domain" description="PAC" evidence="8">
    <location>
        <begin position="210"/>
        <end position="262"/>
    </location>
</feature>
<dbReference type="InterPro" id="IPR013655">
    <property type="entry name" value="PAS_fold_3"/>
</dbReference>
<dbReference type="InterPro" id="IPR000014">
    <property type="entry name" value="PAS"/>
</dbReference>
<evidence type="ECO:0000256" key="2">
    <source>
        <dbReference type="ARBA" id="ARBA00012438"/>
    </source>
</evidence>
<dbReference type="InterPro" id="IPR036890">
    <property type="entry name" value="HATPase_C_sf"/>
</dbReference>
<evidence type="ECO:0000259" key="8">
    <source>
        <dbReference type="PROSITE" id="PS50113"/>
    </source>
</evidence>
<dbReference type="InterPro" id="IPR035965">
    <property type="entry name" value="PAS-like_dom_sf"/>
</dbReference>
<dbReference type="CDD" id="cd00075">
    <property type="entry name" value="HATPase"/>
    <property type="match status" value="1"/>
</dbReference>
<dbReference type="InterPro" id="IPR013656">
    <property type="entry name" value="PAS_4"/>
</dbReference>
<organism evidence="9 10">
    <name type="scientific">Hymenobacter jeongseonensis</name>
    <dbReference type="NCBI Taxonomy" id="2791027"/>
    <lineage>
        <taxon>Bacteria</taxon>
        <taxon>Pseudomonadati</taxon>
        <taxon>Bacteroidota</taxon>
        <taxon>Cytophagia</taxon>
        <taxon>Cytophagales</taxon>
        <taxon>Hymenobacteraceae</taxon>
        <taxon>Hymenobacter</taxon>
    </lineage>
</organism>
<dbReference type="PROSITE" id="PS50109">
    <property type="entry name" value="HIS_KIN"/>
    <property type="match status" value="1"/>
</dbReference>
<name>A0ABS0IFG0_9BACT</name>
<dbReference type="EC" id="2.7.13.3" evidence="2"/>
<evidence type="ECO:0000256" key="1">
    <source>
        <dbReference type="ARBA" id="ARBA00000085"/>
    </source>
</evidence>
<evidence type="ECO:0000259" key="6">
    <source>
        <dbReference type="PROSITE" id="PS50109"/>
    </source>
</evidence>
<dbReference type="InterPro" id="IPR005467">
    <property type="entry name" value="His_kinase_dom"/>
</dbReference>
<evidence type="ECO:0000313" key="9">
    <source>
        <dbReference type="EMBL" id="MBF9237092.1"/>
    </source>
</evidence>
<feature type="domain" description="PAS" evidence="7">
    <location>
        <begin position="133"/>
        <end position="205"/>
    </location>
</feature>
<comment type="caution">
    <text evidence="9">The sequence shown here is derived from an EMBL/GenBank/DDBJ whole genome shotgun (WGS) entry which is preliminary data.</text>
</comment>
<dbReference type="SUPFAM" id="SSF47384">
    <property type="entry name" value="Homodimeric domain of signal transducing histidine kinase"/>
    <property type="match status" value="1"/>
</dbReference>
<dbReference type="InterPro" id="IPR003661">
    <property type="entry name" value="HisK_dim/P_dom"/>
</dbReference>